<comment type="caution">
    <text evidence="1">The sequence shown here is derived from an EMBL/GenBank/DDBJ whole genome shotgun (WGS) entry which is preliminary data.</text>
</comment>
<gene>
    <name evidence="1" type="ORF">BN11_2640004</name>
</gene>
<evidence type="ECO:0000313" key="1">
    <source>
        <dbReference type="EMBL" id="CCH73385.1"/>
    </source>
</evidence>
<accession>W6JXL4</accession>
<name>W6JXL4_9MICO</name>
<proteinExistence type="predicted"/>
<organism evidence="1 2">
    <name type="scientific">Nostocoides australiense Ben110</name>
    <dbReference type="NCBI Taxonomy" id="1193182"/>
    <lineage>
        <taxon>Bacteria</taxon>
        <taxon>Bacillati</taxon>
        <taxon>Actinomycetota</taxon>
        <taxon>Actinomycetes</taxon>
        <taxon>Micrococcales</taxon>
        <taxon>Intrasporangiaceae</taxon>
        <taxon>Nostocoides</taxon>
    </lineage>
</organism>
<dbReference type="STRING" id="1193182.BN11_2640004"/>
<evidence type="ECO:0000313" key="2">
    <source>
        <dbReference type="Proteomes" id="UP000035763"/>
    </source>
</evidence>
<dbReference type="EMBL" id="CAJA01000184">
    <property type="protein sequence ID" value="CCH73385.1"/>
    <property type="molecule type" value="Genomic_DNA"/>
</dbReference>
<keyword evidence="2" id="KW-1185">Reference proteome</keyword>
<sequence>MAAGAAAGDRVAVAALDLPDAEVDWPDTGHTVEVHRAVLRREIVAFHVGEEPGEDADLLWFDITEADLVAQHLTDS</sequence>
<dbReference type="Proteomes" id="UP000035763">
    <property type="component" value="Unassembled WGS sequence"/>
</dbReference>
<dbReference type="AlphaFoldDB" id="W6JXL4"/>
<reference evidence="1 2" key="1">
    <citation type="journal article" date="2013" name="ISME J.">
        <title>A metabolic model for members of the genus Tetrasphaera involved in enhanced biological phosphorus removal.</title>
        <authorList>
            <person name="Kristiansen R."/>
            <person name="Nguyen H.T.T."/>
            <person name="Saunders A.M."/>
            <person name="Nielsen J.L."/>
            <person name="Wimmer R."/>
            <person name="Le V.Q."/>
            <person name="McIlroy S.J."/>
            <person name="Petrovski S."/>
            <person name="Seviour R.J."/>
            <person name="Calteau A."/>
            <person name="Nielsen K.L."/>
            <person name="Nielsen P.H."/>
        </authorList>
    </citation>
    <scope>NUCLEOTIDE SEQUENCE [LARGE SCALE GENOMIC DNA]</scope>
    <source>
        <strain evidence="1 2">Ben110</strain>
    </source>
</reference>
<protein>
    <submittedName>
        <fullName evidence="1">Uncharacterized protein</fullName>
    </submittedName>
</protein>